<evidence type="ECO:0008006" key="4">
    <source>
        <dbReference type="Google" id="ProtNLM"/>
    </source>
</evidence>
<keyword evidence="1" id="KW-0812">Transmembrane</keyword>
<dbReference type="Proteomes" id="UP001501116">
    <property type="component" value="Unassembled WGS sequence"/>
</dbReference>
<sequence>MSGPVQIVLIIAAIGYVLLRRFTGEPAEAKRMLVLPAVLTVIGLTNLDGVTGTALLFLVVTALLSIGLGALRGASVRVYRQDGVVFMRYTWVTLVLWVLNVAVKFGATLLLGVFDKGAASALGNTTMLTIGLGMLVEGVVALAKALRGGHQVIWEKGKDGAPNRTSPLLDGLRDRIANR</sequence>
<evidence type="ECO:0000313" key="2">
    <source>
        <dbReference type="EMBL" id="GAA1978216.1"/>
    </source>
</evidence>
<dbReference type="EMBL" id="BAAANN010000030">
    <property type="protein sequence ID" value="GAA1978216.1"/>
    <property type="molecule type" value="Genomic_DNA"/>
</dbReference>
<organism evidence="2 3">
    <name type="scientific">Amycolatopsis minnesotensis</name>
    <dbReference type="NCBI Taxonomy" id="337894"/>
    <lineage>
        <taxon>Bacteria</taxon>
        <taxon>Bacillati</taxon>
        <taxon>Actinomycetota</taxon>
        <taxon>Actinomycetes</taxon>
        <taxon>Pseudonocardiales</taxon>
        <taxon>Pseudonocardiaceae</taxon>
        <taxon>Amycolatopsis</taxon>
    </lineage>
</organism>
<reference evidence="2 3" key="1">
    <citation type="journal article" date="2019" name="Int. J. Syst. Evol. Microbiol.">
        <title>The Global Catalogue of Microorganisms (GCM) 10K type strain sequencing project: providing services to taxonomists for standard genome sequencing and annotation.</title>
        <authorList>
            <consortium name="The Broad Institute Genomics Platform"/>
            <consortium name="The Broad Institute Genome Sequencing Center for Infectious Disease"/>
            <person name="Wu L."/>
            <person name="Ma J."/>
        </authorList>
    </citation>
    <scope>NUCLEOTIDE SEQUENCE [LARGE SCALE GENOMIC DNA]</scope>
    <source>
        <strain evidence="2 3">JCM 14545</strain>
    </source>
</reference>
<keyword evidence="1" id="KW-0472">Membrane</keyword>
<feature type="transmembrane region" description="Helical" evidence="1">
    <location>
        <begin position="91"/>
        <end position="114"/>
    </location>
</feature>
<keyword evidence="3" id="KW-1185">Reference proteome</keyword>
<protein>
    <recommendedName>
        <fullName evidence="4">DUF1453 domain-containing protein</fullName>
    </recommendedName>
</protein>
<proteinExistence type="predicted"/>
<feature type="transmembrane region" description="Helical" evidence="1">
    <location>
        <begin position="6"/>
        <end position="22"/>
    </location>
</feature>
<name>A0ABN2S0I2_9PSEU</name>
<accession>A0ABN2S0I2</accession>
<comment type="caution">
    <text evidence="2">The sequence shown here is derived from an EMBL/GenBank/DDBJ whole genome shotgun (WGS) entry which is preliminary data.</text>
</comment>
<gene>
    <name evidence="2" type="ORF">GCM10009754_62650</name>
</gene>
<evidence type="ECO:0000313" key="3">
    <source>
        <dbReference type="Proteomes" id="UP001501116"/>
    </source>
</evidence>
<keyword evidence="1" id="KW-1133">Transmembrane helix</keyword>
<feature type="transmembrane region" description="Helical" evidence="1">
    <location>
        <begin position="126"/>
        <end position="146"/>
    </location>
</feature>
<feature type="transmembrane region" description="Helical" evidence="1">
    <location>
        <begin position="53"/>
        <end position="71"/>
    </location>
</feature>
<evidence type="ECO:0000256" key="1">
    <source>
        <dbReference type="SAM" id="Phobius"/>
    </source>
</evidence>
<dbReference type="RefSeq" id="WP_344427061.1">
    <property type="nucleotide sequence ID" value="NZ_BAAANN010000030.1"/>
</dbReference>